<dbReference type="InParanoid" id="D8SQI5"/>
<keyword evidence="8" id="KW-1185">Reference proteome</keyword>
<dbReference type="OrthoDB" id="2018698at2759"/>
<dbReference type="GO" id="GO:0070072">
    <property type="term" value="P:vacuolar proton-transporting V-type ATPase complex assembly"/>
    <property type="evidence" value="ECO:0007669"/>
    <property type="project" value="InterPro"/>
</dbReference>
<dbReference type="AlphaFoldDB" id="D8SQI5"/>
<evidence type="ECO:0000313" key="8">
    <source>
        <dbReference type="Proteomes" id="UP000001514"/>
    </source>
</evidence>
<protein>
    <submittedName>
        <fullName evidence="7">Uncharacterized protein</fullName>
    </submittedName>
</protein>
<feature type="transmembrane region" description="Helical" evidence="6">
    <location>
        <begin position="131"/>
        <end position="152"/>
    </location>
</feature>
<feature type="transmembrane region" description="Helical" evidence="6">
    <location>
        <begin position="164"/>
        <end position="184"/>
    </location>
</feature>
<keyword evidence="3" id="KW-0256">Endoplasmic reticulum</keyword>
<evidence type="ECO:0000256" key="6">
    <source>
        <dbReference type="SAM" id="Phobius"/>
    </source>
</evidence>
<name>D8SQI5_SELML</name>
<dbReference type="OMA" id="QMAPSER"/>
<dbReference type="FunCoup" id="D8SQI5">
    <property type="interactions" value="153"/>
</dbReference>
<dbReference type="Gramene" id="EFJ13270">
    <property type="protein sequence ID" value="EFJ13270"/>
    <property type="gene ID" value="SELMODRAFT_181844"/>
</dbReference>
<evidence type="ECO:0000256" key="1">
    <source>
        <dbReference type="ARBA" id="ARBA00004477"/>
    </source>
</evidence>
<dbReference type="eggNOG" id="ENOG502QQ0J">
    <property type="taxonomic scope" value="Eukaryota"/>
</dbReference>
<dbReference type="PANTHER" id="PTHR31394">
    <property type="entry name" value="TRANSMEMBRANE PROTEIN 199"/>
    <property type="match status" value="1"/>
</dbReference>
<dbReference type="HOGENOM" id="CLU_096245_0_0_1"/>
<accession>D8SQI5</accession>
<dbReference type="KEGG" id="smo:SELMODRAFT_181844"/>
<sequence>MEDNRVAGLRFHSTAGIQEFLDAASSSASLLPDRVSELALRYKDASVVPYQVIRDVWSNFSPEARPSFRRLLEGATFAFQSPKPREKPRELQERLQKLQELADQKAYKDLVKDVVKENEEMVPLSTYKDQIGFGLHVIVTMFTGFLLGFALFRSQFEESVVLHVAGGLIGLFAGMILETVLFIVRDYQYQNSSKFKKRINRDAVRNAGFEKKRQ</sequence>
<dbReference type="GO" id="GO:0005789">
    <property type="term" value="C:endoplasmic reticulum membrane"/>
    <property type="evidence" value="ECO:0007669"/>
    <property type="project" value="UniProtKB-SubCell"/>
</dbReference>
<keyword evidence="2 6" id="KW-0812">Transmembrane</keyword>
<keyword evidence="4 6" id="KW-1133">Transmembrane helix</keyword>
<dbReference type="EMBL" id="GL377634">
    <property type="protein sequence ID" value="EFJ13270.1"/>
    <property type="molecule type" value="Genomic_DNA"/>
</dbReference>
<evidence type="ECO:0000256" key="4">
    <source>
        <dbReference type="ARBA" id="ARBA00022989"/>
    </source>
</evidence>
<proteinExistence type="predicted"/>
<comment type="subcellular location">
    <subcellularLocation>
        <location evidence="1">Endoplasmic reticulum membrane</location>
        <topology evidence="1">Multi-pass membrane protein</topology>
    </subcellularLocation>
</comment>
<evidence type="ECO:0000313" key="7">
    <source>
        <dbReference type="EMBL" id="EFJ13270.1"/>
    </source>
</evidence>
<dbReference type="PANTHER" id="PTHR31394:SF1">
    <property type="entry name" value="TRANSMEMBRANE PROTEIN 199"/>
    <property type="match status" value="1"/>
</dbReference>
<dbReference type="STRING" id="88036.D8SQI5"/>
<dbReference type="InterPro" id="IPR021013">
    <property type="entry name" value="ATPase_Vma12"/>
</dbReference>
<keyword evidence="5 6" id="KW-0472">Membrane</keyword>
<dbReference type="Proteomes" id="UP000001514">
    <property type="component" value="Unassembled WGS sequence"/>
</dbReference>
<evidence type="ECO:0000256" key="2">
    <source>
        <dbReference type="ARBA" id="ARBA00022692"/>
    </source>
</evidence>
<evidence type="ECO:0000256" key="5">
    <source>
        <dbReference type="ARBA" id="ARBA00023136"/>
    </source>
</evidence>
<reference evidence="7 8" key="1">
    <citation type="journal article" date="2011" name="Science">
        <title>The Selaginella genome identifies genetic changes associated with the evolution of vascular plants.</title>
        <authorList>
            <person name="Banks J.A."/>
            <person name="Nishiyama T."/>
            <person name="Hasebe M."/>
            <person name="Bowman J.L."/>
            <person name="Gribskov M."/>
            <person name="dePamphilis C."/>
            <person name="Albert V.A."/>
            <person name="Aono N."/>
            <person name="Aoyama T."/>
            <person name="Ambrose B.A."/>
            <person name="Ashton N.W."/>
            <person name="Axtell M.J."/>
            <person name="Barker E."/>
            <person name="Barker M.S."/>
            <person name="Bennetzen J.L."/>
            <person name="Bonawitz N.D."/>
            <person name="Chapple C."/>
            <person name="Cheng C."/>
            <person name="Correa L.G."/>
            <person name="Dacre M."/>
            <person name="DeBarry J."/>
            <person name="Dreyer I."/>
            <person name="Elias M."/>
            <person name="Engstrom E.M."/>
            <person name="Estelle M."/>
            <person name="Feng L."/>
            <person name="Finet C."/>
            <person name="Floyd S.K."/>
            <person name="Frommer W.B."/>
            <person name="Fujita T."/>
            <person name="Gramzow L."/>
            <person name="Gutensohn M."/>
            <person name="Harholt J."/>
            <person name="Hattori M."/>
            <person name="Heyl A."/>
            <person name="Hirai T."/>
            <person name="Hiwatashi Y."/>
            <person name="Ishikawa M."/>
            <person name="Iwata M."/>
            <person name="Karol K.G."/>
            <person name="Koehler B."/>
            <person name="Kolukisaoglu U."/>
            <person name="Kubo M."/>
            <person name="Kurata T."/>
            <person name="Lalonde S."/>
            <person name="Li K."/>
            <person name="Li Y."/>
            <person name="Litt A."/>
            <person name="Lyons E."/>
            <person name="Manning G."/>
            <person name="Maruyama T."/>
            <person name="Michael T.P."/>
            <person name="Mikami K."/>
            <person name="Miyazaki S."/>
            <person name="Morinaga S."/>
            <person name="Murata T."/>
            <person name="Mueller-Roeber B."/>
            <person name="Nelson D.R."/>
            <person name="Obara M."/>
            <person name="Oguri Y."/>
            <person name="Olmstead R.G."/>
            <person name="Onodera N."/>
            <person name="Petersen B.L."/>
            <person name="Pils B."/>
            <person name="Prigge M."/>
            <person name="Rensing S.A."/>
            <person name="Riano-Pachon D.M."/>
            <person name="Roberts A.W."/>
            <person name="Sato Y."/>
            <person name="Scheller H.V."/>
            <person name="Schulz B."/>
            <person name="Schulz C."/>
            <person name="Shakirov E.V."/>
            <person name="Shibagaki N."/>
            <person name="Shinohara N."/>
            <person name="Shippen D.E."/>
            <person name="Soerensen I."/>
            <person name="Sotooka R."/>
            <person name="Sugimoto N."/>
            <person name="Sugita M."/>
            <person name="Sumikawa N."/>
            <person name="Tanurdzic M."/>
            <person name="Theissen G."/>
            <person name="Ulvskov P."/>
            <person name="Wakazuki S."/>
            <person name="Weng J.K."/>
            <person name="Willats W.W."/>
            <person name="Wipf D."/>
            <person name="Wolf P.G."/>
            <person name="Yang L."/>
            <person name="Zimmer A.D."/>
            <person name="Zhu Q."/>
            <person name="Mitros T."/>
            <person name="Hellsten U."/>
            <person name="Loque D."/>
            <person name="Otillar R."/>
            <person name="Salamov A."/>
            <person name="Schmutz J."/>
            <person name="Shapiro H."/>
            <person name="Lindquist E."/>
            <person name="Lucas S."/>
            <person name="Rokhsar D."/>
            <person name="Grigoriev I.V."/>
        </authorList>
    </citation>
    <scope>NUCLEOTIDE SEQUENCE [LARGE SCALE GENOMIC DNA]</scope>
</reference>
<dbReference type="GO" id="GO:0012505">
    <property type="term" value="C:endomembrane system"/>
    <property type="evidence" value="ECO:0000318"/>
    <property type="project" value="GO_Central"/>
</dbReference>
<organism evidence="8">
    <name type="scientific">Selaginella moellendorffii</name>
    <name type="common">Spikemoss</name>
    <dbReference type="NCBI Taxonomy" id="88036"/>
    <lineage>
        <taxon>Eukaryota</taxon>
        <taxon>Viridiplantae</taxon>
        <taxon>Streptophyta</taxon>
        <taxon>Embryophyta</taxon>
        <taxon>Tracheophyta</taxon>
        <taxon>Lycopodiopsida</taxon>
        <taxon>Selaginellales</taxon>
        <taxon>Selaginellaceae</taxon>
        <taxon>Selaginella</taxon>
    </lineage>
</organism>
<evidence type="ECO:0000256" key="3">
    <source>
        <dbReference type="ARBA" id="ARBA00022824"/>
    </source>
</evidence>
<gene>
    <name evidence="7" type="ORF">SELMODRAFT_181844</name>
</gene>